<sequence>MYLLTMQAQVSSQRQSESFSNYQYVYPFVKVYATRCVVAGMKSKRSGHISFVSSAAGQCAIYGYTAYAPTKFALRGFADALQMELFPYNINISVLYPPNTDTEGFKV</sequence>
<accession>A0A0C2FLF0</accession>
<dbReference type="InterPro" id="IPR036291">
    <property type="entry name" value="NAD(P)-bd_dom_sf"/>
</dbReference>
<protein>
    <recommendedName>
        <fullName evidence="3">3-ketodihydrosphingosine reductase domain protein</fullName>
    </recommendedName>
</protein>
<dbReference type="PANTHER" id="PTHR43550:SF3">
    <property type="entry name" value="3-KETODIHYDROSPHINGOSINE REDUCTASE"/>
    <property type="match status" value="1"/>
</dbReference>
<feature type="non-terminal residue" evidence="1">
    <location>
        <position position="107"/>
    </location>
</feature>
<keyword evidence="2" id="KW-1185">Reference proteome</keyword>
<evidence type="ECO:0008006" key="3">
    <source>
        <dbReference type="Google" id="ProtNLM"/>
    </source>
</evidence>
<dbReference type="GO" id="GO:0005789">
    <property type="term" value="C:endoplasmic reticulum membrane"/>
    <property type="evidence" value="ECO:0007669"/>
    <property type="project" value="TreeGrafter"/>
</dbReference>
<dbReference type="GO" id="GO:0030148">
    <property type="term" value="P:sphingolipid biosynthetic process"/>
    <property type="evidence" value="ECO:0007669"/>
    <property type="project" value="TreeGrafter"/>
</dbReference>
<dbReference type="Pfam" id="PF00106">
    <property type="entry name" value="adh_short"/>
    <property type="match status" value="1"/>
</dbReference>
<organism evidence="1 2">
    <name type="scientific">Ancylostoma duodenale</name>
    <dbReference type="NCBI Taxonomy" id="51022"/>
    <lineage>
        <taxon>Eukaryota</taxon>
        <taxon>Metazoa</taxon>
        <taxon>Ecdysozoa</taxon>
        <taxon>Nematoda</taxon>
        <taxon>Chromadorea</taxon>
        <taxon>Rhabditida</taxon>
        <taxon>Rhabditina</taxon>
        <taxon>Rhabditomorpha</taxon>
        <taxon>Strongyloidea</taxon>
        <taxon>Ancylostomatidae</taxon>
        <taxon>Ancylostomatinae</taxon>
        <taxon>Ancylostoma</taxon>
    </lineage>
</organism>
<proteinExistence type="predicted"/>
<dbReference type="SUPFAM" id="SSF51735">
    <property type="entry name" value="NAD(P)-binding Rossmann-fold domains"/>
    <property type="match status" value="1"/>
</dbReference>
<evidence type="ECO:0000313" key="2">
    <source>
        <dbReference type="Proteomes" id="UP000054047"/>
    </source>
</evidence>
<dbReference type="InterPro" id="IPR002347">
    <property type="entry name" value="SDR_fam"/>
</dbReference>
<name>A0A0C2FLF0_9BILA</name>
<dbReference type="AlphaFoldDB" id="A0A0C2FLF0"/>
<dbReference type="OrthoDB" id="37659at2759"/>
<dbReference type="Proteomes" id="UP000054047">
    <property type="component" value="Unassembled WGS sequence"/>
</dbReference>
<dbReference type="PANTHER" id="PTHR43550">
    <property type="entry name" value="3-KETODIHYDROSPHINGOSINE REDUCTASE"/>
    <property type="match status" value="1"/>
</dbReference>
<evidence type="ECO:0000313" key="1">
    <source>
        <dbReference type="EMBL" id="KIH49425.1"/>
    </source>
</evidence>
<dbReference type="GO" id="GO:0047560">
    <property type="term" value="F:3-dehydrosphinganine reductase activity"/>
    <property type="evidence" value="ECO:0007669"/>
    <property type="project" value="TreeGrafter"/>
</dbReference>
<dbReference type="GO" id="GO:0006666">
    <property type="term" value="P:3-keto-sphinganine metabolic process"/>
    <property type="evidence" value="ECO:0007669"/>
    <property type="project" value="TreeGrafter"/>
</dbReference>
<reference evidence="1 2" key="1">
    <citation type="submission" date="2013-12" db="EMBL/GenBank/DDBJ databases">
        <title>Draft genome of the parsitic nematode Ancylostoma duodenale.</title>
        <authorList>
            <person name="Mitreva M."/>
        </authorList>
    </citation>
    <scope>NUCLEOTIDE SEQUENCE [LARGE SCALE GENOMIC DNA]</scope>
    <source>
        <strain evidence="1 2">Zhejiang</strain>
    </source>
</reference>
<dbReference type="Gene3D" id="3.40.50.720">
    <property type="entry name" value="NAD(P)-binding Rossmann-like Domain"/>
    <property type="match status" value="1"/>
</dbReference>
<gene>
    <name evidence="1" type="ORF">ANCDUO_20500</name>
</gene>
<dbReference type="EMBL" id="KN753515">
    <property type="protein sequence ID" value="KIH49425.1"/>
    <property type="molecule type" value="Genomic_DNA"/>
</dbReference>